<dbReference type="PROSITE" id="PS00894">
    <property type="entry name" value="HTH_DEOR_1"/>
    <property type="match status" value="1"/>
</dbReference>
<keyword evidence="6" id="KW-1185">Reference proteome</keyword>
<name>A0A0D0QGX1_9RHOB</name>
<dbReference type="PRINTS" id="PR00037">
    <property type="entry name" value="HTHLACR"/>
</dbReference>
<evidence type="ECO:0000259" key="4">
    <source>
        <dbReference type="PROSITE" id="PS51000"/>
    </source>
</evidence>
<keyword evidence="1" id="KW-0805">Transcription regulation</keyword>
<dbReference type="InterPro" id="IPR037171">
    <property type="entry name" value="NagB/RpiA_transferase-like"/>
</dbReference>
<dbReference type="AlphaFoldDB" id="A0A0D0QGX1"/>
<dbReference type="PROSITE" id="PS51000">
    <property type="entry name" value="HTH_DEOR_2"/>
    <property type="match status" value="1"/>
</dbReference>
<dbReference type="InterPro" id="IPR014036">
    <property type="entry name" value="DeoR-like_C"/>
</dbReference>
<dbReference type="InterPro" id="IPR036388">
    <property type="entry name" value="WH-like_DNA-bd_sf"/>
</dbReference>
<dbReference type="InterPro" id="IPR001034">
    <property type="entry name" value="DeoR_HTH"/>
</dbReference>
<protein>
    <submittedName>
        <fullName evidence="5">Transcriptional regulator of sugar metabolism</fullName>
    </submittedName>
</protein>
<dbReference type="SMART" id="SM00420">
    <property type="entry name" value="HTH_DEOR"/>
    <property type="match status" value="1"/>
</dbReference>
<accession>A0A0D0QGX1</accession>
<gene>
    <name evidence="5" type="ORF">Wenmar_01212</name>
</gene>
<dbReference type="PANTHER" id="PTHR30363:SF44">
    <property type="entry name" value="AGA OPERON TRANSCRIPTIONAL REPRESSOR-RELATED"/>
    <property type="match status" value="1"/>
</dbReference>
<keyword evidence="3" id="KW-0804">Transcription</keyword>
<dbReference type="InterPro" id="IPR050313">
    <property type="entry name" value="Carb_Metab_HTH_regulators"/>
</dbReference>
<dbReference type="SMART" id="SM01134">
    <property type="entry name" value="DeoRC"/>
    <property type="match status" value="1"/>
</dbReference>
<dbReference type="RefSeq" id="WP_018302994.1">
    <property type="nucleotide sequence ID" value="NZ_KB902288.1"/>
</dbReference>
<reference evidence="5 6" key="1">
    <citation type="submission" date="2013-01" db="EMBL/GenBank/DDBJ databases">
        <authorList>
            <person name="Fiebig A."/>
            <person name="Goeker M."/>
            <person name="Klenk H.-P.P."/>
        </authorList>
    </citation>
    <scope>NUCLEOTIDE SEQUENCE [LARGE SCALE GENOMIC DNA]</scope>
    <source>
        <strain evidence="5 6">DSM 24838</strain>
    </source>
</reference>
<dbReference type="eggNOG" id="COG1349">
    <property type="taxonomic scope" value="Bacteria"/>
</dbReference>
<dbReference type="Proteomes" id="UP000035100">
    <property type="component" value="Unassembled WGS sequence"/>
</dbReference>
<dbReference type="PANTHER" id="PTHR30363">
    <property type="entry name" value="HTH-TYPE TRANSCRIPTIONAL REGULATOR SRLR-RELATED"/>
    <property type="match status" value="1"/>
</dbReference>
<dbReference type="Gene3D" id="1.10.10.10">
    <property type="entry name" value="Winged helix-like DNA-binding domain superfamily/Winged helix DNA-binding domain"/>
    <property type="match status" value="1"/>
</dbReference>
<dbReference type="InterPro" id="IPR018356">
    <property type="entry name" value="Tscrpt_reg_HTH_DeoR_CS"/>
</dbReference>
<evidence type="ECO:0000313" key="6">
    <source>
        <dbReference type="Proteomes" id="UP000035100"/>
    </source>
</evidence>
<dbReference type="STRING" id="1123501.Wenmar_01212"/>
<dbReference type="InterPro" id="IPR036390">
    <property type="entry name" value="WH_DNA-bd_sf"/>
</dbReference>
<dbReference type="EMBL" id="AONG01000006">
    <property type="protein sequence ID" value="KIQ70253.1"/>
    <property type="molecule type" value="Genomic_DNA"/>
</dbReference>
<evidence type="ECO:0000256" key="1">
    <source>
        <dbReference type="ARBA" id="ARBA00023015"/>
    </source>
</evidence>
<dbReference type="SUPFAM" id="SSF46785">
    <property type="entry name" value="Winged helix' DNA-binding domain"/>
    <property type="match status" value="1"/>
</dbReference>
<organism evidence="5 6">
    <name type="scientific">Wenxinia marina DSM 24838</name>
    <dbReference type="NCBI Taxonomy" id="1123501"/>
    <lineage>
        <taxon>Bacteria</taxon>
        <taxon>Pseudomonadati</taxon>
        <taxon>Pseudomonadota</taxon>
        <taxon>Alphaproteobacteria</taxon>
        <taxon>Rhodobacterales</taxon>
        <taxon>Roseobacteraceae</taxon>
        <taxon>Wenxinia</taxon>
    </lineage>
</organism>
<dbReference type="OrthoDB" id="9816363at2"/>
<evidence type="ECO:0000256" key="3">
    <source>
        <dbReference type="ARBA" id="ARBA00023163"/>
    </source>
</evidence>
<keyword evidence="2" id="KW-0238">DNA-binding</keyword>
<dbReference type="Pfam" id="PF00455">
    <property type="entry name" value="DeoRC"/>
    <property type="match status" value="1"/>
</dbReference>
<evidence type="ECO:0000256" key="2">
    <source>
        <dbReference type="ARBA" id="ARBA00023125"/>
    </source>
</evidence>
<sequence>MDSGIRLRKADRRDRILAELRLSPHLRSADLAERFGVSAETIRRDVEALEAEGRLVRAHGGVTALPGGRPDLAERSRERLVERERIGRTAAALVVPGQTLMIDAGSTTLQFARHLAFRGIAVTAVTNSLSVALALGRGGAARIVLCPGDYLPGEEAVVGAETVAFLSERAVDVAVIGATALDARGASEAVPGFAAVKRAMLARGRQGLLLCDAAKFGLRRLEPVAPPGGISGLVADRAPPPDLSRALSEGGCTVHVAEPG</sequence>
<dbReference type="GO" id="GO:0003700">
    <property type="term" value="F:DNA-binding transcription factor activity"/>
    <property type="evidence" value="ECO:0007669"/>
    <property type="project" value="InterPro"/>
</dbReference>
<feature type="domain" description="HTH deoR-type" evidence="4">
    <location>
        <begin position="9"/>
        <end position="64"/>
    </location>
</feature>
<dbReference type="SUPFAM" id="SSF100950">
    <property type="entry name" value="NagB/RpiA/CoA transferase-like"/>
    <property type="match status" value="1"/>
</dbReference>
<dbReference type="GO" id="GO:0003677">
    <property type="term" value="F:DNA binding"/>
    <property type="evidence" value="ECO:0007669"/>
    <property type="project" value="UniProtKB-KW"/>
</dbReference>
<evidence type="ECO:0000313" key="5">
    <source>
        <dbReference type="EMBL" id="KIQ70253.1"/>
    </source>
</evidence>
<proteinExistence type="predicted"/>
<dbReference type="Pfam" id="PF08220">
    <property type="entry name" value="HTH_DeoR"/>
    <property type="match status" value="1"/>
</dbReference>
<dbReference type="PATRIC" id="fig|1123501.6.peg.1295"/>
<comment type="caution">
    <text evidence="5">The sequence shown here is derived from an EMBL/GenBank/DDBJ whole genome shotgun (WGS) entry which is preliminary data.</text>
</comment>